<dbReference type="EMBL" id="BTSX01000004">
    <property type="protein sequence ID" value="GMS94312.1"/>
    <property type="molecule type" value="Genomic_DNA"/>
</dbReference>
<organism evidence="1 2">
    <name type="scientific">Pristionchus entomophagus</name>
    <dbReference type="NCBI Taxonomy" id="358040"/>
    <lineage>
        <taxon>Eukaryota</taxon>
        <taxon>Metazoa</taxon>
        <taxon>Ecdysozoa</taxon>
        <taxon>Nematoda</taxon>
        <taxon>Chromadorea</taxon>
        <taxon>Rhabditida</taxon>
        <taxon>Rhabditina</taxon>
        <taxon>Diplogasteromorpha</taxon>
        <taxon>Diplogasteroidea</taxon>
        <taxon>Neodiplogasteridae</taxon>
        <taxon>Pristionchus</taxon>
    </lineage>
</organism>
<dbReference type="Proteomes" id="UP001432027">
    <property type="component" value="Unassembled WGS sequence"/>
</dbReference>
<proteinExistence type="predicted"/>
<evidence type="ECO:0000313" key="2">
    <source>
        <dbReference type="Proteomes" id="UP001432027"/>
    </source>
</evidence>
<sequence>FGTICIFQMVCEIVKISLSTAFSLIPADVAPSPSSLTSIAVTVTCEVFYFSSCHVLFALHRLIVIVFPQWKAVWEKSTPFAIAFCVILAMFKAYLPQYLDPNLYLMFDRDWISWFFTDSPQTGLNVRSARGFSIRDFSLFFSLKM</sequence>
<gene>
    <name evidence="1" type="ORF">PENTCL1PPCAC_16487</name>
</gene>
<comment type="caution">
    <text evidence="1">The sequence shown here is derived from an EMBL/GenBank/DDBJ whole genome shotgun (WGS) entry which is preliminary data.</text>
</comment>
<reference evidence="1" key="1">
    <citation type="submission" date="2023-10" db="EMBL/GenBank/DDBJ databases">
        <title>Genome assembly of Pristionchus species.</title>
        <authorList>
            <person name="Yoshida K."/>
            <person name="Sommer R.J."/>
        </authorList>
    </citation>
    <scope>NUCLEOTIDE SEQUENCE</scope>
    <source>
        <strain evidence="1">RS0144</strain>
    </source>
</reference>
<evidence type="ECO:0008006" key="3">
    <source>
        <dbReference type="Google" id="ProtNLM"/>
    </source>
</evidence>
<name>A0AAV5TJF3_9BILA</name>
<keyword evidence="2" id="KW-1185">Reference proteome</keyword>
<protein>
    <recommendedName>
        <fullName evidence="3">G protein-coupled receptor</fullName>
    </recommendedName>
</protein>
<evidence type="ECO:0000313" key="1">
    <source>
        <dbReference type="EMBL" id="GMS94312.1"/>
    </source>
</evidence>
<feature type="non-terminal residue" evidence="1">
    <location>
        <position position="145"/>
    </location>
</feature>
<dbReference type="AlphaFoldDB" id="A0AAV5TJF3"/>
<feature type="non-terminal residue" evidence="1">
    <location>
        <position position="1"/>
    </location>
</feature>
<accession>A0AAV5TJF3</accession>